<protein>
    <submittedName>
        <fullName evidence="1">Uncharacterized protein</fullName>
    </submittedName>
</protein>
<gene>
    <name evidence="1" type="ORF">J4Q44_G00143620</name>
</gene>
<organism evidence="1 2">
    <name type="scientific">Coregonus suidteri</name>
    <dbReference type="NCBI Taxonomy" id="861788"/>
    <lineage>
        <taxon>Eukaryota</taxon>
        <taxon>Metazoa</taxon>
        <taxon>Chordata</taxon>
        <taxon>Craniata</taxon>
        <taxon>Vertebrata</taxon>
        <taxon>Euteleostomi</taxon>
        <taxon>Actinopterygii</taxon>
        <taxon>Neopterygii</taxon>
        <taxon>Teleostei</taxon>
        <taxon>Protacanthopterygii</taxon>
        <taxon>Salmoniformes</taxon>
        <taxon>Salmonidae</taxon>
        <taxon>Coregoninae</taxon>
        <taxon>Coregonus</taxon>
    </lineage>
</organism>
<sequence length="127" mass="13803">MVVLLEGSPISTEELWSSVSDHRVLGHLPDQGPSPPIAQFGRAASSRKSLGGSKHLPFKNDGGHCVLGDLQCCRNVLVPFLRSVPRHNPVSELYGQFLRPHGLVFALTCTVNCGTLHRQVCAFPNHV</sequence>
<name>A0AAN8LLX6_9TELE</name>
<comment type="caution">
    <text evidence="1">The sequence shown here is derived from an EMBL/GenBank/DDBJ whole genome shotgun (WGS) entry which is preliminary data.</text>
</comment>
<keyword evidence="2" id="KW-1185">Reference proteome</keyword>
<accession>A0AAN8LLX6</accession>
<reference evidence="1 2" key="1">
    <citation type="submission" date="2021-04" db="EMBL/GenBank/DDBJ databases">
        <authorList>
            <person name="De Guttry C."/>
            <person name="Zahm M."/>
            <person name="Klopp C."/>
            <person name="Cabau C."/>
            <person name="Louis A."/>
            <person name="Berthelot C."/>
            <person name="Parey E."/>
            <person name="Roest Crollius H."/>
            <person name="Montfort J."/>
            <person name="Robinson-Rechavi M."/>
            <person name="Bucao C."/>
            <person name="Bouchez O."/>
            <person name="Gislard M."/>
            <person name="Lluch J."/>
            <person name="Milhes M."/>
            <person name="Lampietro C."/>
            <person name="Lopez Roques C."/>
            <person name="Donnadieu C."/>
            <person name="Braasch I."/>
            <person name="Desvignes T."/>
            <person name="Postlethwait J."/>
            <person name="Bobe J."/>
            <person name="Wedekind C."/>
            <person name="Guiguen Y."/>
        </authorList>
    </citation>
    <scope>NUCLEOTIDE SEQUENCE [LARGE SCALE GENOMIC DNA]</scope>
    <source>
        <strain evidence="1">Cs_M1</strain>
        <tissue evidence="1">Blood</tissue>
    </source>
</reference>
<proteinExistence type="predicted"/>
<dbReference type="Proteomes" id="UP001356427">
    <property type="component" value="Unassembled WGS sequence"/>
</dbReference>
<evidence type="ECO:0000313" key="2">
    <source>
        <dbReference type="Proteomes" id="UP001356427"/>
    </source>
</evidence>
<dbReference type="EMBL" id="JAGTTL010000012">
    <property type="protein sequence ID" value="KAK6314833.1"/>
    <property type="molecule type" value="Genomic_DNA"/>
</dbReference>
<dbReference type="AlphaFoldDB" id="A0AAN8LLX6"/>
<evidence type="ECO:0000313" key="1">
    <source>
        <dbReference type="EMBL" id="KAK6314833.1"/>
    </source>
</evidence>